<keyword evidence="1" id="KW-0812">Transmembrane</keyword>
<keyword evidence="1" id="KW-0472">Membrane</keyword>
<dbReference type="eggNOG" id="COG0463">
    <property type="taxonomic scope" value="Bacteria"/>
</dbReference>
<protein>
    <submittedName>
        <fullName evidence="3">Glycosyl transferase family 2</fullName>
    </submittedName>
</protein>
<dbReference type="HOGENOM" id="CLU_033536_0_1_9"/>
<evidence type="ECO:0000313" key="3">
    <source>
        <dbReference type="EMBL" id="AGF59161.1"/>
    </source>
</evidence>
<dbReference type="AlphaFoldDB" id="M1MX65"/>
<dbReference type="InterPro" id="IPR029044">
    <property type="entry name" value="Nucleotide-diphossugar_trans"/>
</dbReference>
<dbReference type="GO" id="GO:0016740">
    <property type="term" value="F:transferase activity"/>
    <property type="evidence" value="ECO:0007669"/>
    <property type="project" value="UniProtKB-KW"/>
</dbReference>
<dbReference type="Proteomes" id="UP000011728">
    <property type="component" value="Chromosome"/>
</dbReference>
<accession>M1MX65</accession>
<feature type="transmembrane region" description="Helical" evidence="1">
    <location>
        <begin position="261"/>
        <end position="287"/>
    </location>
</feature>
<feature type="domain" description="Glycosyltransferase 2-like" evidence="2">
    <location>
        <begin position="5"/>
        <end position="162"/>
    </location>
</feature>
<evidence type="ECO:0000313" key="4">
    <source>
        <dbReference type="Proteomes" id="UP000011728"/>
    </source>
</evidence>
<dbReference type="CDD" id="cd04187">
    <property type="entry name" value="DPM1_like_bac"/>
    <property type="match status" value="1"/>
</dbReference>
<name>M1MX65_9CLOT</name>
<dbReference type="Pfam" id="PF00535">
    <property type="entry name" value="Glycos_transf_2"/>
    <property type="match status" value="1"/>
</dbReference>
<dbReference type="InterPro" id="IPR050256">
    <property type="entry name" value="Glycosyltransferase_2"/>
</dbReference>
<proteinExistence type="predicted"/>
<dbReference type="RefSeq" id="WP_015395468.1">
    <property type="nucleotide sequence ID" value="NC_020291.1"/>
</dbReference>
<dbReference type="KEGG" id="csr:Cspa_c54160"/>
<organism evidence="3 4">
    <name type="scientific">Clostridium saccharoperbutylacetonicum N1-4(HMT)</name>
    <dbReference type="NCBI Taxonomy" id="931276"/>
    <lineage>
        <taxon>Bacteria</taxon>
        <taxon>Bacillati</taxon>
        <taxon>Bacillota</taxon>
        <taxon>Clostridia</taxon>
        <taxon>Eubacteriales</taxon>
        <taxon>Clostridiaceae</taxon>
        <taxon>Clostridium</taxon>
    </lineage>
</organism>
<dbReference type="GO" id="GO:0005886">
    <property type="term" value="C:plasma membrane"/>
    <property type="evidence" value="ECO:0007669"/>
    <property type="project" value="TreeGrafter"/>
</dbReference>
<keyword evidence="3" id="KW-0808">Transferase</keyword>
<dbReference type="PANTHER" id="PTHR48090">
    <property type="entry name" value="UNDECAPRENYL-PHOSPHATE 4-DEOXY-4-FORMAMIDO-L-ARABINOSE TRANSFERASE-RELATED"/>
    <property type="match status" value="1"/>
</dbReference>
<evidence type="ECO:0000256" key="1">
    <source>
        <dbReference type="SAM" id="Phobius"/>
    </source>
</evidence>
<evidence type="ECO:0000259" key="2">
    <source>
        <dbReference type="Pfam" id="PF00535"/>
    </source>
</evidence>
<feature type="transmembrane region" description="Helical" evidence="1">
    <location>
        <begin position="228"/>
        <end position="249"/>
    </location>
</feature>
<dbReference type="InterPro" id="IPR001173">
    <property type="entry name" value="Glyco_trans_2-like"/>
</dbReference>
<keyword evidence="4" id="KW-1185">Reference proteome</keyword>
<sequence>MDKLSIIIPVYYNELNLNPLYKDLQEKVLCKLDEYEIVMVDDGSGDASWEVMRKLSEIDKNIKLIKLSRNFGSHSAMLAGYLNCSGECAVVKAADLQEPSELILDMFENWKKGNRVVLAVRSDREESFSQKIFSNMYYWIIRKFVIKTMPKGGFDCFLIDRKVIEVLRLLDEKNSAITLQILWAGFKTDKIYYVRKAREIGKSRWTLSKKIKLVIDSMMGFSYFPIKFISGVGAIIFIGTFIYAMYLLISSLIFGISVPGFATLAILVLIAFGTIMLTLGILGEYIWRGFDAARNRPPYIIEEVSDIRIEVNELKIKNEAEKMESTKL</sequence>
<dbReference type="PATRIC" id="fig|931276.5.peg.5471"/>
<dbReference type="Gene3D" id="3.90.550.10">
    <property type="entry name" value="Spore Coat Polysaccharide Biosynthesis Protein SpsA, Chain A"/>
    <property type="match status" value="1"/>
</dbReference>
<keyword evidence="1" id="KW-1133">Transmembrane helix</keyword>
<dbReference type="OrthoDB" id="9807778at2"/>
<dbReference type="SUPFAM" id="SSF53448">
    <property type="entry name" value="Nucleotide-diphospho-sugar transferases"/>
    <property type="match status" value="1"/>
</dbReference>
<dbReference type="EMBL" id="CP004121">
    <property type="protein sequence ID" value="AGF59161.1"/>
    <property type="molecule type" value="Genomic_DNA"/>
</dbReference>
<gene>
    <name evidence="3" type="ORF">Cspa_c54160</name>
</gene>
<reference evidence="3 4" key="1">
    <citation type="submission" date="2013-02" db="EMBL/GenBank/DDBJ databases">
        <title>Genome sequence of Clostridium saccharoperbutylacetonicum N1-4(HMT).</title>
        <authorList>
            <person name="Poehlein A."/>
            <person name="Daniel R."/>
        </authorList>
    </citation>
    <scope>NUCLEOTIDE SEQUENCE [LARGE SCALE GENOMIC DNA]</scope>
    <source>
        <strain evidence="4">N1-4(HMT)</strain>
    </source>
</reference>
<dbReference type="PANTHER" id="PTHR48090:SF8">
    <property type="entry name" value="GLYCOSYLTRANSFERASE CSBB-RELATED"/>
    <property type="match status" value="1"/>
</dbReference>